<evidence type="ECO:0000313" key="2">
    <source>
        <dbReference type="EMBL" id="MDK6028813.1"/>
    </source>
</evidence>
<keyword evidence="1" id="KW-0812">Transmembrane</keyword>
<reference evidence="2 3" key="1">
    <citation type="submission" date="2023-05" db="EMBL/GenBank/DDBJ databases">
        <title>A new hyperthermophilic archaea 'Ignisphaera cupida' sp. nov. and description of the family 'Ignisphaeraceae' fam. nov.</title>
        <authorList>
            <person name="Podosokorskaya O.A."/>
            <person name="Elcheninov A.G."/>
            <person name="Klukina A."/>
            <person name="Merkel A.Y."/>
        </authorList>
    </citation>
    <scope>NUCLEOTIDE SEQUENCE [LARGE SCALE GENOMIC DNA]</scope>
    <source>
        <strain evidence="2 3">4213-co</strain>
    </source>
</reference>
<gene>
    <name evidence="2" type="ORF">QPL79_05500</name>
</gene>
<dbReference type="EMBL" id="JASNVW010000003">
    <property type="protein sequence ID" value="MDK6028813.1"/>
    <property type="molecule type" value="Genomic_DNA"/>
</dbReference>
<comment type="caution">
    <text evidence="2">The sequence shown here is derived from an EMBL/GenBank/DDBJ whole genome shotgun (WGS) entry which is preliminary data.</text>
</comment>
<proteinExistence type="predicted"/>
<protein>
    <submittedName>
        <fullName evidence="2">Uncharacterized protein</fullName>
    </submittedName>
</protein>
<keyword evidence="1" id="KW-1133">Transmembrane helix</keyword>
<feature type="transmembrane region" description="Helical" evidence="1">
    <location>
        <begin position="15"/>
        <end position="37"/>
    </location>
</feature>
<sequence length="82" mass="9158">MSEKAPSPKIRKAQFIAYLATGIFLAAISILFMLWSVGYMERAYVGTSLISALIGFTLLSASLYVLRLSAYVYAVEKEEKRE</sequence>
<keyword evidence="3" id="KW-1185">Reference proteome</keyword>
<dbReference type="Proteomes" id="UP001529235">
    <property type="component" value="Unassembled WGS sequence"/>
</dbReference>
<dbReference type="RefSeq" id="WP_285273799.1">
    <property type="nucleotide sequence ID" value="NZ_JASNVW010000003.1"/>
</dbReference>
<name>A0ABD4Z7B5_9CREN</name>
<organism evidence="2 3">
    <name type="scientific">Ignisphaera cupida</name>
    <dbReference type="NCBI Taxonomy" id="3050454"/>
    <lineage>
        <taxon>Archaea</taxon>
        <taxon>Thermoproteota</taxon>
        <taxon>Thermoprotei</taxon>
        <taxon>Desulfurococcales</taxon>
        <taxon>Desulfurococcaceae</taxon>
        <taxon>Ignisphaera</taxon>
    </lineage>
</organism>
<evidence type="ECO:0000313" key="3">
    <source>
        <dbReference type="Proteomes" id="UP001529235"/>
    </source>
</evidence>
<accession>A0ABD4Z7B5</accession>
<evidence type="ECO:0000256" key="1">
    <source>
        <dbReference type="SAM" id="Phobius"/>
    </source>
</evidence>
<keyword evidence="1" id="KW-0472">Membrane</keyword>
<feature type="transmembrane region" description="Helical" evidence="1">
    <location>
        <begin position="43"/>
        <end position="66"/>
    </location>
</feature>
<dbReference type="AlphaFoldDB" id="A0ABD4Z7B5"/>